<sequence length="392" mass="41540">METTAAHGVSTSTKHLIALDIDGTLVGRDDKVRGETVRALELVRASGHQVVLATGRSLVGLVSVARRLGLSEGWAVCSNGAVTVRLDRAAPSGHEVIECRTFAPGPVVRQAWKLAPGLHVAVEEIGWGWRVSRQLAPGLLNGPQKLTRLDELLAEPASRVVLHADRMTARGEGLHRLGATVTPAGPDWLDVTAPGTSKATALELVRQRLGIPVERTLAVGDGVNDIPMLSWAARSVAMGHAPDAVRTAAAEVTGSISVEGVVPILRSLVPGHALRPDLSPLAAQLLAAVHTAPTRSPGRLVVRVWHGSGPGLAGCAIYVLRGGRWERHAPVPSGTSTTMRDVERAAREAGLTYPRGEEGRRRAHWRTAPIDRPEASAAFELPLTPPERPPLP</sequence>
<dbReference type="AlphaFoldDB" id="A0A7W3PDT4"/>
<dbReference type="Proteomes" id="UP000540568">
    <property type="component" value="Unassembled WGS sequence"/>
</dbReference>
<dbReference type="Pfam" id="PF08282">
    <property type="entry name" value="Hydrolase_3"/>
    <property type="match status" value="2"/>
</dbReference>
<reference evidence="2 3" key="1">
    <citation type="submission" date="2020-07" db="EMBL/GenBank/DDBJ databases">
        <title>Sequencing the genomes of 1000 actinobacteria strains.</title>
        <authorList>
            <person name="Klenk H.-P."/>
        </authorList>
    </citation>
    <scope>NUCLEOTIDE SEQUENCE [LARGE SCALE GENOMIC DNA]</scope>
    <source>
        <strain evidence="2 3">DSM 44121</strain>
    </source>
</reference>
<evidence type="ECO:0000313" key="2">
    <source>
        <dbReference type="EMBL" id="MBA8808305.1"/>
    </source>
</evidence>
<organism evidence="2 3">
    <name type="scientific">Promicromonospora sukumoe</name>
    <dbReference type="NCBI Taxonomy" id="88382"/>
    <lineage>
        <taxon>Bacteria</taxon>
        <taxon>Bacillati</taxon>
        <taxon>Actinomycetota</taxon>
        <taxon>Actinomycetes</taxon>
        <taxon>Micrococcales</taxon>
        <taxon>Promicromonosporaceae</taxon>
        <taxon>Promicromonospora</taxon>
    </lineage>
</organism>
<dbReference type="GO" id="GO:0016791">
    <property type="term" value="F:phosphatase activity"/>
    <property type="evidence" value="ECO:0007669"/>
    <property type="project" value="TreeGrafter"/>
</dbReference>
<gene>
    <name evidence="2" type="ORF">FHX71_002247</name>
</gene>
<feature type="region of interest" description="Disordered" evidence="1">
    <location>
        <begin position="347"/>
        <end position="392"/>
    </location>
</feature>
<dbReference type="GO" id="GO:0000287">
    <property type="term" value="F:magnesium ion binding"/>
    <property type="evidence" value="ECO:0007669"/>
    <property type="project" value="TreeGrafter"/>
</dbReference>
<name>A0A7W3PDT4_9MICO</name>
<dbReference type="GO" id="GO:0005829">
    <property type="term" value="C:cytosol"/>
    <property type="evidence" value="ECO:0007669"/>
    <property type="project" value="TreeGrafter"/>
</dbReference>
<dbReference type="RefSeq" id="WP_182616213.1">
    <property type="nucleotide sequence ID" value="NZ_BAAATF010000003.1"/>
</dbReference>
<proteinExistence type="predicted"/>
<dbReference type="InterPro" id="IPR023214">
    <property type="entry name" value="HAD_sf"/>
</dbReference>
<protein>
    <submittedName>
        <fullName evidence="2">Hydroxymethylpyrimidine pyrophosphatase-like HAD family hydrolase</fullName>
    </submittedName>
</protein>
<evidence type="ECO:0000313" key="3">
    <source>
        <dbReference type="Proteomes" id="UP000540568"/>
    </source>
</evidence>
<dbReference type="EMBL" id="JACGWV010000001">
    <property type="protein sequence ID" value="MBA8808305.1"/>
    <property type="molecule type" value="Genomic_DNA"/>
</dbReference>
<dbReference type="Gene3D" id="3.40.50.1000">
    <property type="entry name" value="HAD superfamily/HAD-like"/>
    <property type="match status" value="2"/>
</dbReference>
<keyword evidence="2" id="KW-0378">Hydrolase</keyword>
<evidence type="ECO:0000256" key="1">
    <source>
        <dbReference type="SAM" id="MobiDB-lite"/>
    </source>
</evidence>
<accession>A0A7W3PDT4</accession>
<dbReference type="PROSITE" id="PS01229">
    <property type="entry name" value="COF_2"/>
    <property type="match status" value="1"/>
</dbReference>
<dbReference type="PANTHER" id="PTHR10000">
    <property type="entry name" value="PHOSPHOSERINE PHOSPHATASE"/>
    <property type="match status" value="1"/>
</dbReference>
<keyword evidence="3" id="KW-1185">Reference proteome</keyword>
<comment type="caution">
    <text evidence="2">The sequence shown here is derived from an EMBL/GenBank/DDBJ whole genome shotgun (WGS) entry which is preliminary data.</text>
</comment>
<dbReference type="SUPFAM" id="SSF56784">
    <property type="entry name" value="HAD-like"/>
    <property type="match status" value="1"/>
</dbReference>
<dbReference type="InterPro" id="IPR036412">
    <property type="entry name" value="HAD-like_sf"/>
</dbReference>
<dbReference type="PANTHER" id="PTHR10000:SF8">
    <property type="entry name" value="HAD SUPERFAMILY HYDROLASE-LIKE, TYPE 3"/>
    <property type="match status" value="1"/>
</dbReference>
<feature type="compositionally biased region" description="Pro residues" evidence="1">
    <location>
        <begin position="383"/>
        <end position="392"/>
    </location>
</feature>
<dbReference type="Gene3D" id="3.30.1240.10">
    <property type="match status" value="1"/>
</dbReference>